<proteinExistence type="inferred from homology"/>
<dbReference type="InterPro" id="IPR016169">
    <property type="entry name" value="FAD-bd_PCMH_sub2"/>
</dbReference>
<dbReference type="InterPro" id="IPR012951">
    <property type="entry name" value="BBE"/>
</dbReference>
<name>A0AAN7HNA1_9PEZI</name>
<gene>
    <name evidence="5" type="ORF">C7999DRAFT_41405</name>
</gene>
<dbReference type="AlphaFoldDB" id="A0AAN7HNA1"/>
<evidence type="ECO:0000259" key="4">
    <source>
        <dbReference type="PROSITE" id="PS51387"/>
    </source>
</evidence>
<dbReference type="Proteomes" id="UP001303647">
    <property type="component" value="Unassembled WGS sequence"/>
</dbReference>
<dbReference type="GO" id="GO:0071949">
    <property type="term" value="F:FAD binding"/>
    <property type="evidence" value="ECO:0007669"/>
    <property type="project" value="InterPro"/>
</dbReference>
<evidence type="ECO:0000256" key="2">
    <source>
        <dbReference type="ARBA" id="ARBA00023002"/>
    </source>
</evidence>
<evidence type="ECO:0000256" key="3">
    <source>
        <dbReference type="SAM" id="SignalP"/>
    </source>
</evidence>
<reference evidence="5" key="2">
    <citation type="submission" date="2023-05" db="EMBL/GenBank/DDBJ databases">
        <authorList>
            <consortium name="Lawrence Berkeley National Laboratory"/>
            <person name="Steindorff A."/>
            <person name="Hensen N."/>
            <person name="Bonometti L."/>
            <person name="Westerberg I."/>
            <person name="Brannstrom I.O."/>
            <person name="Guillou S."/>
            <person name="Cros-Aarteil S."/>
            <person name="Calhoun S."/>
            <person name="Haridas S."/>
            <person name="Kuo A."/>
            <person name="Mondo S."/>
            <person name="Pangilinan J."/>
            <person name="Riley R."/>
            <person name="Labutti K."/>
            <person name="Andreopoulos B."/>
            <person name="Lipzen A."/>
            <person name="Chen C."/>
            <person name="Yanf M."/>
            <person name="Daum C."/>
            <person name="Ng V."/>
            <person name="Clum A."/>
            <person name="Ohm R."/>
            <person name="Martin F."/>
            <person name="Silar P."/>
            <person name="Natvig D."/>
            <person name="Lalanne C."/>
            <person name="Gautier V."/>
            <person name="Ament-Velasquez S.L."/>
            <person name="Kruys A."/>
            <person name="Hutchinson M.I."/>
            <person name="Powell A.J."/>
            <person name="Barry K."/>
            <person name="Miller A.N."/>
            <person name="Grigoriev I.V."/>
            <person name="Debuchy R."/>
            <person name="Gladieux P."/>
            <person name="Thoren M.H."/>
            <person name="Johannesson H."/>
        </authorList>
    </citation>
    <scope>NUCLEOTIDE SEQUENCE</scope>
    <source>
        <strain evidence="5">CBS 359.72</strain>
    </source>
</reference>
<dbReference type="PROSITE" id="PS51387">
    <property type="entry name" value="FAD_PCMH"/>
    <property type="match status" value="1"/>
</dbReference>
<organism evidence="5 6">
    <name type="scientific">Corynascus novoguineensis</name>
    <dbReference type="NCBI Taxonomy" id="1126955"/>
    <lineage>
        <taxon>Eukaryota</taxon>
        <taxon>Fungi</taxon>
        <taxon>Dikarya</taxon>
        <taxon>Ascomycota</taxon>
        <taxon>Pezizomycotina</taxon>
        <taxon>Sordariomycetes</taxon>
        <taxon>Sordariomycetidae</taxon>
        <taxon>Sordariales</taxon>
        <taxon>Chaetomiaceae</taxon>
        <taxon>Corynascus</taxon>
    </lineage>
</organism>
<dbReference type="InterPro" id="IPR006094">
    <property type="entry name" value="Oxid_FAD_bind_N"/>
</dbReference>
<keyword evidence="6" id="KW-1185">Reference proteome</keyword>
<dbReference type="PANTHER" id="PTHR13878:SF91">
    <property type="entry name" value="FAD BINDING DOMAIN PROTEIN (AFU_ORTHOLOGUE AFUA_6G12070)-RELATED"/>
    <property type="match status" value="1"/>
</dbReference>
<evidence type="ECO:0000313" key="5">
    <source>
        <dbReference type="EMBL" id="KAK4247250.1"/>
    </source>
</evidence>
<evidence type="ECO:0000313" key="6">
    <source>
        <dbReference type="Proteomes" id="UP001303647"/>
    </source>
</evidence>
<comment type="similarity">
    <text evidence="1">Belongs to the oxygen-dependent FAD-linked oxidoreductase family.</text>
</comment>
<dbReference type="SUPFAM" id="SSF56176">
    <property type="entry name" value="FAD-binding/transporter-associated domain-like"/>
    <property type="match status" value="1"/>
</dbReference>
<dbReference type="EMBL" id="MU857657">
    <property type="protein sequence ID" value="KAK4247250.1"/>
    <property type="molecule type" value="Genomic_DNA"/>
</dbReference>
<keyword evidence="2" id="KW-0560">Oxidoreductase</keyword>
<feature type="chain" id="PRO_5043017380" description="FAD-binding PCMH-type domain-containing protein" evidence="3">
    <location>
        <begin position="21"/>
        <end position="647"/>
    </location>
</feature>
<sequence>MRTPSTPLVLLLITVVKVTGKVFPFESVQLTESETTDFRAVAFGNTEAAPPWSSITQRCRAWPGSRAWPSESDWEQLNITLGGSLLRPLPAASACYQGESYNQTTCEWLINQSSRTHFWIDEPLSTLTQWPQGSTCPLTLDPPGTCTKGGFPEYVVNATTVKHVQAAVNFARNKNVRLVIKNTGHDFGGRSMGAGSLSIWVHNLKDFEFIPEYNVGRYSGMAVQVGAGVESWEHFNHMAANNITVVAPGGGTVGAVGGWVTVAGHGSLTSKYGLGADQVLSINVVTADGQFLTVDPNTHKDLWWALRGGGPSTFGVITSVVLKAYPPISTIRSSLAFTVDPSLNDTRPPQDPNALTNLTSFWYGVSLAYHYCPKIIGAGGYCFSYITPLGGSSFRFTSSQIVPDISSSDYTALLQPLYAELNTVHRIPVGAPPANTRPTLYAGDGRRTGAGDFPVNTRYRSRLFPASLWDNPDQAAWAATFAAIRAGVEEGGYTFHGIAYSPTLEKAGWPTTDNGSGSAVHPAWRTTALHGSFMEVQPEGIGAAEATVRDRKASEYLARLDAVFEEFANDAPRGAYMNEGDPAEEEWQTMFYGDKNYARLLDIKKKWDPWGVFWARTTVGGERWEVNTEDGYPMSQNGRLCRVVTKK</sequence>
<feature type="signal peptide" evidence="3">
    <location>
        <begin position="1"/>
        <end position="20"/>
    </location>
</feature>
<feature type="domain" description="FAD-binding PCMH-type" evidence="4">
    <location>
        <begin position="148"/>
        <end position="327"/>
    </location>
</feature>
<protein>
    <recommendedName>
        <fullName evidence="4">FAD-binding PCMH-type domain-containing protein</fullName>
    </recommendedName>
</protein>
<evidence type="ECO:0000256" key="1">
    <source>
        <dbReference type="ARBA" id="ARBA00005466"/>
    </source>
</evidence>
<dbReference type="Pfam" id="PF08031">
    <property type="entry name" value="BBE"/>
    <property type="match status" value="1"/>
</dbReference>
<keyword evidence="3" id="KW-0732">Signal</keyword>
<dbReference type="PANTHER" id="PTHR13878">
    <property type="entry name" value="GULONOLACTONE OXIDASE"/>
    <property type="match status" value="1"/>
</dbReference>
<dbReference type="Pfam" id="PF01565">
    <property type="entry name" value="FAD_binding_4"/>
    <property type="match status" value="1"/>
</dbReference>
<comment type="caution">
    <text evidence="5">The sequence shown here is derived from an EMBL/GenBank/DDBJ whole genome shotgun (WGS) entry which is preliminary data.</text>
</comment>
<reference evidence="5" key="1">
    <citation type="journal article" date="2023" name="Mol. Phylogenet. Evol.">
        <title>Genome-scale phylogeny and comparative genomics of the fungal order Sordariales.</title>
        <authorList>
            <person name="Hensen N."/>
            <person name="Bonometti L."/>
            <person name="Westerberg I."/>
            <person name="Brannstrom I.O."/>
            <person name="Guillou S."/>
            <person name="Cros-Aarteil S."/>
            <person name="Calhoun S."/>
            <person name="Haridas S."/>
            <person name="Kuo A."/>
            <person name="Mondo S."/>
            <person name="Pangilinan J."/>
            <person name="Riley R."/>
            <person name="LaButti K."/>
            <person name="Andreopoulos B."/>
            <person name="Lipzen A."/>
            <person name="Chen C."/>
            <person name="Yan M."/>
            <person name="Daum C."/>
            <person name="Ng V."/>
            <person name="Clum A."/>
            <person name="Steindorff A."/>
            <person name="Ohm R.A."/>
            <person name="Martin F."/>
            <person name="Silar P."/>
            <person name="Natvig D.O."/>
            <person name="Lalanne C."/>
            <person name="Gautier V."/>
            <person name="Ament-Velasquez S.L."/>
            <person name="Kruys A."/>
            <person name="Hutchinson M.I."/>
            <person name="Powell A.J."/>
            <person name="Barry K."/>
            <person name="Miller A.N."/>
            <person name="Grigoriev I.V."/>
            <person name="Debuchy R."/>
            <person name="Gladieux P."/>
            <person name="Hiltunen Thoren M."/>
            <person name="Johannesson H."/>
        </authorList>
    </citation>
    <scope>NUCLEOTIDE SEQUENCE</scope>
    <source>
        <strain evidence="5">CBS 359.72</strain>
    </source>
</reference>
<accession>A0AAN7HNA1</accession>
<dbReference type="InterPro" id="IPR050432">
    <property type="entry name" value="FAD-linked_Oxidoreductases_BP"/>
</dbReference>
<dbReference type="Gene3D" id="3.40.462.20">
    <property type="match status" value="1"/>
</dbReference>
<dbReference type="GO" id="GO:0016491">
    <property type="term" value="F:oxidoreductase activity"/>
    <property type="evidence" value="ECO:0007669"/>
    <property type="project" value="UniProtKB-KW"/>
</dbReference>
<dbReference type="Gene3D" id="3.30.465.10">
    <property type="match status" value="2"/>
</dbReference>
<dbReference type="InterPro" id="IPR016166">
    <property type="entry name" value="FAD-bd_PCMH"/>
</dbReference>
<dbReference type="InterPro" id="IPR036318">
    <property type="entry name" value="FAD-bd_PCMH-like_sf"/>
</dbReference>